<dbReference type="InterPro" id="IPR036921">
    <property type="entry name" value="PurM-like_N_sf"/>
</dbReference>
<comment type="function">
    <text evidence="2">Catalyzes the ATP-dependent phosphorylation of thiamine-monophosphate (TMP) to form thiamine-pyrophosphate (TPP), the active form of vitamin B1.</text>
</comment>
<dbReference type="AlphaFoldDB" id="A0A3P1BSR3"/>
<dbReference type="HAMAP" id="MF_02128">
    <property type="entry name" value="TMP_kinase"/>
    <property type="match status" value="1"/>
</dbReference>
<dbReference type="Gene3D" id="3.90.650.10">
    <property type="entry name" value="PurM-like C-terminal domain"/>
    <property type="match status" value="1"/>
</dbReference>
<sequence>MNTRTELDSLGEIALIERINQTFGSPSLPETVRGIGDDAAVIDTGGPDYWLISTDMLLEGVHFDLAYSPLKHLGFKAVAVNVSDIAAMNGTPLHITVSVALSNRFSVEAVEELYDGIKAACEAYQVDLIGGDTTSSRSGLVISVTATGRVAKDKITYRSTAQPNDVLCVTGDLGAAFCGLQVLEREKQVFLADPSMQPEINEEKAYLLERQLRPSARTDIVYELQDLGVVPTAMIDISDGLASELIHICKQSKTGAVIFDENLPIDDATYLAATELNISPITAALNGGEDYELLFTVRPQEFEKLKNHARITPIGYLTDKPESILLATKAGQYTDIKAQGWKHF</sequence>
<keyword evidence="2 4" id="KW-0418">Kinase</keyword>
<feature type="domain" description="PurM-like N-terminal" evidence="3">
    <location>
        <begin position="36"/>
        <end position="150"/>
    </location>
</feature>
<dbReference type="SUPFAM" id="SSF55326">
    <property type="entry name" value="PurM N-terminal domain-like"/>
    <property type="match status" value="1"/>
</dbReference>
<feature type="binding site" evidence="2">
    <location>
        <position position="54"/>
    </location>
    <ligand>
        <name>Mg(2+)</name>
        <dbReference type="ChEBI" id="CHEBI:18420"/>
        <label>1</label>
    </ligand>
</feature>
<dbReference type="InterPro" id="IPR036676">
    <property type="entry name" value="PurM-like_C_sf"/>
</dbReference>
<feature type="binding site" evidence="2">
    <location>
        <begin position="131"/>
        <end position="132"/>
    </location>
    <ligand>
        <name>ATP</name>
        <dbReference type="ChEBI" id="CHEBI:30616"/>
    </ligand>
</feature>
<comment type="miscellaneous">
    <text evidence="2">Reaction mechanism of ThiL seems to utilize a direct, inline transfer of the gamma-phosphate of ATP to TMP rather than a phosphorylated enzyme intermediate.</text>
</comment>
<feature type="binding site" evidence="2">
    <location>
        <position position="114"/>
    </location>
    <ligand>
        <name>ATP</name>
        <dbReference type="ChEBI" id="CHEBI:30616"/>
    </ligand>
</feature>
<evidence type="ECO:0000313" key="4">
    <source>
        <dbReference type="EMBL" id="RRB03906.1"/>
    </source>
</evidence>
<dbReference type="EMBL" id="RQJO01000008">
    <property type="protein sequence ID" value="RRB03906.1"/>
    <property type="molecule type" value="Genomic_DNA"/>
</dbReference>
<dbReference type="CDD" id="cd02194">
    <property type="entry name" value="ThiL"/>
    <property type="match status" value="1"/>
</dbReference>
<comment type="pathway">
    <text evidence="2">Cofactor biosynthesis; thiamine diphosphate biosynthesis; thiamine diphosphate from thiamine phosphate: step 1/1.</text>
</comment>
<dbReference type="PANTHER" id="PTHR30270">
    <property type="entry name" value="THIAMINE-MONOPHOSPHATE KINASE"/>
    <property type="match status" value="1"/>
</dbReference>
<comment type="similarity">
    <text evidence="2">Belongs to the thiamine-monophosphate kinase family.</text>
</comment>
<dbReference type="GO" id="GO:0005524">
    <property type="term" value="F:ATP binding"/>
    <property type="evidence" value="ECO:0007669"/>
    <property type="project" value="UniProtKB-UniRule"/>
</dbReference>
<dbReference type="OrthoDB" id="9802811at2"/>
<dbReference type="PANTHER" id="PTHR30270:SF0">
    <property type="entry name" value="THIAMINE-MONOPHOSPHATE KINASE"/>
    <property type="match status" value="1"/>
</dbReference>
<dbReference type="NCBIfam" id="TIGR01379">
    <property type="entry name" value="thiL"/>
    <property type="match status" value="1"/>
</dbReference>
<evidence type="ECO:0000313" key="5">
    <source>
        <dbReference type="Proteomes" id="UP000271925"/>
    </source>
</evidence>
<feature type="binding site" evidence="2">
    <location>
        <position position="132"/>
    </location>
    <ligand>
        <name>Mg(2+)</name>
        <dbReference type="ChEBI" id="CHEBI:18420"/>
        <label>1</label>
    </ligand>
</feature>
<feature type="binding site" evidence="2">
    <location>
        <position position="55"/>
    </location>
    <ligand>
        <name>Mg(2+)</name>
        <dbReference type="ChEBI" id="CHEBI:18420"/>
        <label>1</label>
    </ligand>
</feature>
<evidence type="ECO:0000256" key="2">
    <source>
        <dbReference type="HAMAP-Rule" id="MF_02128"/>
    </source>
</evidence>
<feature type="binding site" evidence="2">
    <location>
        <position position="84"/>
    </location>
    <ligand>
        <name>Mg(2+)</name>
        <dbReference type="ChEBI" id="CHEBI:18420"/>
        <label>4</label>
    </ligand>
</feature>
<dbReference type="Gene3D" id="3.30.1330.10">
    <property type="entry name" value="PurM-like, N-terminal domain"/>
    <property type="match status" value="1"/>
</dbReference>
<keyword evidence="2" id="KW-0547">Nucleotide-binding</keyword>
<dbReference type="UniPathway" id="UPA00060">
    <property type="reaction ID" value="UER00142"/>
</dbReference>
<feature type="binding site" evidence="2">
    <location>
        <position position="84"/>
    </location>
    <ligand>
        <name>Mg(2+)</name>
        <dbReference type="ChEBI" id="CHEBI:18420"/>
        <label>2</label>
    </ligand>
</feature>
<dbReference type="GO" id="GO:0009229">
    <property type="term" value="P:thiamine diphosphate biosynthetic process"/>
    <property type="evidence" value="ECO:0007669"/>
    <property type="project" value="UniProtKB-UniRule"/>
</dbReference>
<name>A0A3P1BSR3_9BACT</name>
<dbReference type="GO" id="GO:0009228">
    <property type="term" value="P:thiamine biosynthetic process"/>
    <property type="evidence" value="ECO:0007669"/>
    <property type="project" value="UniProtKB-KW"/>
</dbReference>
<dbReference type="Proteomes" id="UP000271925">
    <property type="component" value="Unassembled WGS sequence"/>
</dbReference>
<evidence type="ECO:0000259" key="3">
    <source>
        <dbReference type="Pfam" id="PF00586"/>
    </source>
</evidence>
<dbReference type="PIRSF" id="PIRSF005303">
    <property type="entry name" value="Thiam_monoph_kin"/>
    <property type="match status" value="1"/>
</dbReference>
<keyword evidence="2" id="KW-0479">Metal-binding</keyword>
<keyword evidence="2" id="KW-0460">Magnesium</keyword>
<feature type="binding site" evidence="2">
    <location>
        <position position="55"/>
    </location>
    <ligand>
        <name>Mg(2+)</name>
        <dbReference type="ChEBI" id="CHEBI:18420"/>
        <label>2</label>
    </ligand>
</feature>
<dbReference type="InterPro" id="IPR006283">
    <property type="entry name" value="ThiL-like"/>
</dbReference>
<feature type="binding site" evidence="2">
    <location>
        <position position="236"/>
    </location>
    <ligand>
        <name>Mg(2+)</name>
        <dbReference type="ChEBI" id="CHEBI:18420"/>
        <label>3</label>
    </ligand>
</feature>
<feature type="binding site" evidence="2">
    <location>
        <position position="62"/>
    </location>
    <ligand>
        <name>substrate</name>
    </ligand>
</feature>
<reference evidence="4 5" key="1">
    <citation type="submission" date="2018-11" db="EMBL/GenBank/DDBJ databases">
        <authorList>
            <person name="Zhou Z."/>
            <person name="Wang G."/>
        </authorList>
    </citation>
    <scope>NUCLEOTIDE SEQUENCE [LARGE SCALE GENOMIC DNA]</scope>
    <source>
        <strain evidence="4 5">KCTC52004</strain>
    </source>
</reference>
<dbReference type="GO" id="GO:0009030">
    <property type="term" value="F:thiamine-phosphate kinase activity"/>
    <property type="evidence" value="ECO:0007669"/>
    <property type="project" value="UniProtKB-UniRule"/>
</dbReference>
<feature type="binding site" evidence="2">
    <location>
        <position position="38"/>
    </location>
    <ligand>
        <name>Mg(2+)</name>
        <dbReference type="ChEBI" id="CHEBI:18420"/>
        <label>4</label>
    </ligand>
</feature>
<feature type="binding site" evidence="2">
    <location>
        <position position="158"/>
    </location>
    <ligand>
        <name>ATP</name>
        <dbReference type="ChEBI" id="CHEBI:30616"/>
    </ligand>
</feature>
<organism evidence="4 5">
    <name type="scientific">Larkinella rosea</name>
    <dbReference type="NCBI Taxonomy" id="2025312"/>
    <lineage>
        <taxon>Bacteria</taxon>
        <taxon>Pseudomonadati</taxon>
        <taxon>Bacteroidota</taxon>
        <taxon>Cytophagia</taxon>
        <taxon>Cytophagales</taxon>
        <taxon>Spirosomataceae</taxon>
        <taxon>Larkinella</taxon>
    </lineage>
</organism>
<feature type="binding site" evidence="2">
    <location>
        <position position="341"/>
    </location>
    <ligand>
        <name>substrate</name>
    </ligand>
</feature>
<dbReference type="Pfam" id="PF00586">
    <property type="entry name" value="AIRS"/>
    <property type="match status" value="1"/>
</dbReference>
<accession>A0A3P1BSR3</accession>
<feature type="binding site" evidence="2">
    <location>
        <position position="238"/>
    </location>
    <ligand>
        <name>ATP</name>
        <dbReference type="ChEBI" id="CHEBI:30616"/>
    </ligand>
</feature>
<keyword evidence="2 4" id="KW-0808">Transferase</keyword>
<gene>
    <name evidence="2 4" type="primary">thiL</name>
    <name evidence="4" type="ORF">EHT25_10245</name>
</gene>
<keyword evidence="2" id="KW-0067">ATP-binding</keyword>
<feature type="binding site" evidence="2">
    <location>
        <position position="53"/>
    </location>
    <ligand>
        <name>Mg(2+)</name>
        <dbReference type="ChEBI" id="CHEBI:18420"/>
        <label>4</label>
    </ligand>
</feature>
<feature type="binding site" evidence="2">
    <location>
        <position position="84"/>
    </location>
    <ligand>
        <name>Mg(2+)</name>
        <dbReference type="ChEBI" id="CHEBI:18420"/>
        <label>3</label>
    </ligand>
</feature>
<feature type="binding site" evidence="2">
    <location>
        <position position="289"/>
    </location>
    <ligand>
        <name>substrate</name>
    </ligand>
</feature>
<dbReference type="EC" id="2.7.4.16" evidence="2"/>
<protein>
    <recommendedName>
        <fullName evidence="2">Thiamine-monophosphate kinase</fullName>
        <shortName evidence="2">TMP kinase</shortName>
        <shortName evidence="2">Thiamine-phosphate kinase</shortName>
        <ecNumber evidence="2">2.7.4.16</ecNumber>
    </recommendedName>
</protein>
<keyword evidence="5" id="KW-1185">Reference proteome</keyword>
<dbReference type="GO" id="GO:0000287">
    <property type="term" value="F:magnesium ion binding"/>
    <property type="evidence" value="ECO:0007669"/>
    <property type="project" value="UniProtKB-UniRule"/>
</dbReference>
<dbReference type="InterPro" id="IPR016188">
    <property type="entry name" value="PurM-like_N"/>
</dbReference>
<evidence type="ECO:0000256" key="1">
    <source>
        <dbReference type="ARBA" id="ARBA00022977"/>
    </source>
</evidence>
<feature type="binding site" evidence="2">
    <location>
        <position position="239"/>
    </location>
    <ligand>
        <name>Mg(2+)</name>
        <dbReference type="ChEBI" id="CHEBI:18420"/>
        <label>5</label>
    </ligand>
</feature>
<keyword evidence="1 2" id="KW-0784">Thiamine biosynthesis</keyword>
<feature type="binding site" evidence="2">
    <location>
        <position position="38"/>
    </location>
    <ligand>
        <name>Mg(2+)</name>
        <dbReference type="ChEBI" id="CHEBI:18420"/>
        <label>3</label>
    </ligand>
</feature>
<comment type="catalytic activity">
    <reaction evidence="2">
        <text>thiamine phosphate + ATP = thiamine diphosphate + ADP</text>
        <dbReference type="Rhea" id="RHEA:15913"/>
        <dbReference type="ChEBI" id="CHEBI:30616"/>
        <dbReference type="ChEBI" id="CHEBI:37575"/>
        <dbReference type="ChEBI" id="CHEBI:58937"/>
        <dbReference type="ChEBI" id="CHEBI:456216"/>
        <dbReference type="EC" id="2.7.4.16"/>
    </reaction>
</comment>
<dbReference type="SUPFAM" id="SSF56042">
    <property type="entry name" value="PurM C-terminal domain-like"/>
    <property type="match status" value="1"/>
</dbReference>
<proteinExistence type="inferred from homology"/>
<comment type="caution">
    <text evidence="4">The sequence shown here is derived from an EMBL/GenBank/DDBJ whole genome shotgun (WGS) entry which is preliminary data.</text>
</comment>
<dbReference type="RefSeq" id="WP_124874103.1">
    <property type="nucleotide sequence ID" value="NZ_RQJO01000008.1"/>
</dbReference>